<proteinExistence type="predicted"/>
<dbReference type="AlphaFoldDB" id="A0AAD4XM65"/>
<comment type="caution">
    <text evidence="1">The sequence shown here is derived from an EMBL/GenBank/DDBJ whole genome shotgun (WGS) entry which is preliminary data.</text>
</comment>
<dbReference type="Proteomes" id="UP001202328">
    <property type="component" value="Unassembled WGS sequence"/>
</dbReference>
<dbReference type="EMBL" id="JAJJMB010007736">
    <property type="protein sequence ID" value="KAI3927320.1"/>
    <property type="molecule type" value="Genomic_DNA"/>
</dbReference>
<sequence length="148" mass="16944">MVYILFNGGGDIHEALDILIYCHPGEKEWRKHEFVNRGDYRVGGRSLEKMVYVKGKLYIRRMNGDDLEIEVQHGSDIGDEETLGIREFGSTYESSKYEKVEGSLGCCMIRHWLGSSDEIFNIGKRYIPRDKSMGTGIAHRYIPVACSF</sequence>
<name>A0AAD4XM65_9MAGN</name>
<reference evidence="1" key="1">
    <citation type="submission" date="2022-04" db="EMBL/GenBank/DDBJ databases">
        <title>A functionally conserved STORR gene fusion in Papaver species that diverged 16.8 million years ago.</title>
        <authorList>
            <person name="Catania T."/>
        </authorList>
    </citation>
    <scope>NUCLEOTIDE SEQUENCE</scope>
    <source>
        <strain evidence="1">S-188037</strain>
    </source>
</reference>
<evidence type="ECO:0000313" key="1">
    <source>
        <dbReference type="EMBL" id="KAI3927320.1"/>
    </source>
</evidence>
<accession>A0AAD4XM65</accession>
<keyword evidence="2" id="KW-1185">Reference proteome</keyword>
<protein>
    <submittedName>
        <fullName evidence="1">Uncharacterized protein</fullName>
    </submittedName>
</protein>
<organism evidence="1 2">
    <name type="scientific">Papaver atlanticum</name>
    <dbReference type="NCBI Taxonomy" id="357466"/>
    <lineage>
        <taxon>Eukaryota</taxon>
        <taxon>Viridiplantae</taxon>
        <taxon>Streptophyta</taxon>
        <taxon>Embryophyta</taxon>
        <taxon>Tracheophyta</taxon>
        <taxon>Spermatophyta</taxon>
        <taxon>Magnoliopsida</taxon>
        <taxon>Ranunculales</taxon>
        <taxon>Papaveraceae</taxon>
        <taxon>Papaveroideae</taxon>
        <taxon>Papaver</taxon>
    </lineage>
</organism>
<evidence type="ECO:0000313" key="2">
    <source>
        <dbReference type="Proteomes" id="UP001202328"/>
    </source>
</evidence>
<gene>
    <name evidence="1" type="ORF">MKW98_008022</name>
</gene>